<evidence type="ECO:0000256" key="1">
    <source>
        <dbReference type="SAM" id="MobiDB-lite"/>
    </source>
</evidence>
<reference evidence="3" key="1">
    <citation type="submission" date="2016-10" db="EMBL/GenBank/DDBJ databases">
        <authorList>
            <person name="Varghese N."/>
            <person name="Submissions S."/>
        </authorList>
    </citation>
    <scope>NUCLEOTIDE SEQUENCE [LARGE SCALE GENOMIC DNA]</scope>
    <source>
        <strain evidence="3">CGMCC 1.6494</strain>
    </source>
</reference>
<evidence type="ECO:0000313" key="2">
    <source>
        <dbReference type="EMBL" id="SDN17533.1"/>
    </source>
</evidence>
<proteinExistence type="predicted"/>
<dbReference type="Proteomes" id="UP000199677">
    <property type="component" value="Unassembled WGS sequence"/>
</dbReference>
<dbReference type="EMBL" id="FNII01000003">
    <property type="protein sequence ID" value="SDN17533.1"/>
    <property type="molecule type" value="Genomic_DNA"/>
</dbReference>
<organism evidence="2 3">
    <name type="scientific">Vreelandella arcis</name>
    <dbReference type="NCBI Taxonomy" id="416873"/>
    <lineage>
        <taxon>Bacteria</taxon>
        <taxon>Pseudomonadati</taxon>
        <taxon>Pseudomonadota</taxon>
        <taxon>Gammaproteobacteria</taxon>
        <taxon>Oceanospirillales</taxon>
        <taxon>Halomonadaceae</taxon>
        <taxon>Vreelandella</taxon>
    </lineage>
</organism>
<name>A0A1G9ZAN3_9GAMM</name>
<gene>
    <name evidence="2" type="ORF">SAMN04487951_10311</name>
</gene>
<dbReference type="RefSeq" id="WP_089702701.1">
    <property type="nucleotide sequence ID" value="NZ_FNII01000003.1"/>
</dbReference>
<protein>
    <submittedName>
        <fullName evidence="2">Uncharacterized protein</fullName>
    </submittedName>
</protein>
<feature type="region of interest" description="Disordered" evidence="1">
    <location>
        <begin position="287"/>
        <end position="315"/>
    </location>
</feature>
<dbReference type="AlphaFoldDB" id="A0A1G9ZAN3"/>
<dbReference type="OrthoDB" id="6154393at2"/>
<sequence>MSSPLFSADAGQYKVGNQATDAIQGLLESLELPYLSERSVKCLPGRWSSQRCLFMVPLETAPSDVLSPALERLLADLGMAGEYIAESLAPLNRHDVADPPPSRPTYLHLGVEGDRCKIYWEDKRPDTPSREKRFVLYRAWKWRANEPVARSDYVLLTTASDARRAIEQELAAATTNPLHDVLEQLQVSFALQQEPWPPLTVRIEETQNGRPTGRDSLNLHVNRALLPLGTIAGTMFSLARDWQSAPRETLIDWIAGHGNEVLSNISFGRNEAGQPFVTCYHGAKRHHPHKIDTLNQSDRIPGSPRRAREQSTPTA</sequence>
<accession>A0A1G9ZAN3</accession>
<evidence type="ECO:0000313" key="3">
    <source>
        <dbReference type="Proteomes" id="UP000199677"/>
    </source>
</evidence>
<keyword evidence="3" id="KW-1185">Reference proteome</keyword>
<dbReference type="STRING" id="416873.SAMN04487951_10311"/>